<feature type="transmembrane region" description="Helical" evidence="1">
    <location>
        <begin position="194"/>
        <end position="210"/>
    </location>
</feature>
<feature type="domain" description="J" evidence="2">
    <location>
        <begin position="25"/>
        <end position="87"/>
    </location>
</feature>
<keyword evidence="1" id="KW-0472">Membrane</keyword>
<evidence type="ECO:0000313" key="3">
    <source>
        <dbReference type="EMBL" id="CAL8129691.1"/>
    </source>
</evidence>
<evidence type="ECO:0000259" key="2">
    <source>
        <dbReference type="PROSITE" id="PS50076"/>
    </source>
</evidence>
<comment type="caution">
    <text evidence="3">The sequence shown here is derived from an EMBL/GenBank/DDBJ whole genome shotgun (WGS) entry which is preliminary data.</text>
</comment>
<keyword evidence="1" id="KW-0812">Transmembrane</keyword>
<sequence length="229" mass="26472">MLPIKKLCCRTPDLKMLLSRQVHKSFYDSLGLTPKASQADIKRAYYEKSMVYHPDKGKGSAEVFKEISTAYEVLGNNKLRKMYDKGMLPLGAAGYAAVKEKSKTQPEPSVDKKAADRKKAEQFYENINATFDESARKKKTYTGKSSQYDYDAWTEAHYAETFSRQEAEKAEHQRRRREREHATRFAAAQKADKMFTLAGVIIWVGFMMYFRDIYTLQYDKPSNKRPPQS</sequence>
<dbReference type="PANTHER" id="PTHR44873">
    <property type="entry name" value="DNAJ HOMOLOG SUBFAMILY C MEMBER 30, MITOCHONDRIAL"/>
    <property type="match status" value="1"/>
</dbReference>
<proteinExistence type="predicted"/>
<keyword evidence="4" id="KW-1185">Reference proteome</keyword>
<protein>
    <recommendedName>
        <fullName evidence="2">J domain-containing protein</fullName>
    </recommendedName>
</protein>
<dbReference type="SMART" id="SM00271">
    <property type="entry name" value="DnaJ"/>
    <property type="match status" value="1"/>
</dbReference>
<gene>
    <name evidence="3" type="ORF">ODALV1_LOCUS23394</name>
</gene>
<accession>A0ABP1RKV6</accession>
<evidence type="ECO:0000313" key="4">
    <source>
        <dbReference type="Proteomes" id="UP001642540"/>
    </source>
</evidence>
<dbReference type="Pfam" id="PF00226">
    <property type="entry name" value="DnaJ"/>
    <property type="match status" value="1"/>
</dbReference>
<dbReference type="EMBL" id="CAXLJM020000078">
    <property type="protein sequence ID" value="CAL8129691.1"/>
    <property type="molecule type" value="Genomic_DNA"/>
</dbReference>
<dbReference type="PANTHER" id="PTHR44873:SF1">
    <property type="entry name" value="DNAJ HOMOLOG SUBFAMILY C MEMBER 30, MITOCHONDRIAL"/>
    <property type="match status" value="1"/>
</dbReference>
<dbReference type="Gene3D" id="1.10.287.110">
    <property type="entry name" value="DnaJ domain"/>
    <property type="match status" value="1"/>
</dbReference>
<dbReference type="PRINTS" id="PR00625">
    <property type="entry name" value="JDOMAIN"/>
</dbReference>
<organism evidence="3 4">
    <name type="scientific">Orchesella dallaii</name>
    <dbReference type="NCBI Taxonomy" id="48710"/>
    <lineage>
        <taxon>Eukaryota</taxon>
        <taxon>Metazoa</taxon>
        <taxon>Ecdysozoa</taxon>
        <taxon>Arthropoda</taxon>
        <taxon>Hexapoda</taxon>
        <taxon>Collembola</taxon>
        <taxon>Entomobryomorpha</taxon>
        <taxon>Entomobryoidea</taxon>
        <taxon>Orchesellidae</taxon>
        <taxon>Orchesellinae</taxon>
        <taxon>Orchesella</taxon>
    </lineage>
</organism>
<dbReference type="SUPFAM" id="SSF46565">
    <property type="entry name" value="Chaperone J-domain"/>
    <property type="match status" value="1"/>
</dbReference>
<dbReference type="CDD" id="cd06257">
    <property type="entry name" value="DnaJ"/>
    <property type="match status" value="1"/>
</dbReference>
<evidence type="ECO:0000256" key="1">
    <source>
        <dbReference type="SAM" id="Phobius"/>
    </source>
</evidence>
<keyword evidence="1" id="KW-1133">Transmembrane helix</keyword>
<dbReference type="InterPro" id="IPR001623">
    <property type="entry name" value="DnaJ_domain"/>
</dbReference>
<dbReference type="InterPro" id="IPR036869">
    <property type="entry name" value="J_dom_sf"/>
</dbReference>
<dbReference type="PROSITE" id="PS50076">
    <property type="entry name" value="DNAJ_2"/>
    <property type="match status" value="1"/>
</dbReference>
<dbReference type="InterPro" id="IPR018253">
    <property type="entry name" value="DnaJ_domain_CS"/>
</dbReference>
<dbReference type="Proteomes" id="UP001642540">
    <property type="component" value="Unassembled WGS sequence"/>
</dbReference>
<dbReference type="InterPro" id="IPR053025">
    <property type="entry name" value="Mito_ATP_Synthase-Asso"/>
</dbReference>
<reference evidence="3 4" key="1">
    <citation type="submission" date="2024-08" db="EMBL/GenBank/DDBJ databases">
        <authorList>
            <person name="Cucini C."/>
            <person name="Frati F."/>
        </authorList>
    </citation>
    <scope>NUCLEOTIDE SEQUENCE [LARGE SCALE GENOMIC DNA]</scope>
</reference>
<dbReference type="PROSITE" id="PS00636">
    <property type="entry name" value="DNAJ_1"/>
    <property type="match status" value="1"/>
</dbReference>
<name>A0ABP1RKV6_9HEXA</name>